<dbReference type="Pfam" id="PF03401">
    <property type="entry name" value="TctC"/>
    <property type="match status" value="1"/>
</dbReference>
<dbReference type="RefSeq" id="WP_062406437.1">
    <property type="nucleotide sequence ID" value="NZ_CP013652.1"/>
</dbReference>
<dbReference type="Proteomes" id="UP000061660">
    <property type="component" value="Chromosome"/>
</dbReference>
<comment type="similarity">
    <text evidence="1">Belongs to the UPF0065 (bug) family.</text>
</comment>
<feature type="region of interest" description="Disordered" evidence="2">
    <location>
        <begin position="30"/>
        <end position="50"/>
    </location>
</feature>
<accession>A0A0U2KV72</accession>
<dbReference type="PANTHER" id="PTHR42928">
    <property type="entry name" value="TRICARBOXYLATE-BINDING PROTEIN"/>
    <property type="match status" value="1"/>
</dbReference>
<gene>
    <name evidence="4" type="ORF">IJ22_01220</name>
</gene>
<dbReference type="OrthoDB" id="8881899at2"/>
<dbReference type="PATRIC" id="fig|162209.4.peg.121"/>
<dbReference type="PROSITE" id="PS51257">
    <property type="entry name" value="PROKAR_LIPOPROTEIN"/>
    <property type="match status" value="1"/>
</dbReference>
<dbReference type="SUPFAM" id="SSF53850">
    <property type="entry name" value="Periplasmic binding protein-like II"/>
    <property type="match status" value="1"/>
</dbReference>
<dbReference type="EMBL" id="CP013652">
    <property type="protein sequence ID" value="ALS20514.1"/>
    <property type="molecule type" value="Genomic_DNA"/>
</dbReference>
<organism evidence="4 5">
    <name type="scientific">Paenibacillus naphthalenovorans</name>
    <dbReference type="NCBI Taxonomy" id="162209"/>
    <lineage>
        <taxon>Bacteria</taxon>
        <taxon>Bacillati</taxon>
        <taxon>Bacillota</taxon>
        <taxon>Bacilli</taxon>
        <taxon>Bacillales</taxon>
        <taxon>Paenibacillaceae</taxon>
        <taxon>Paenibacillus</taxon>
    </lineage>
</organism>
<protein>
    <submittedName>
        <fullName evidence="4">Tripartite tricarboxylate transporter family receptor</fullName>
    </submittedName>
</protein>
<proteinExistence type="inferred from homology"/>
<dbReference type="InterPro" id="IPR005064">
    <property type="entry name" value="BUG"/>
</dbReference>
<feature type="signal peptide" evidence="3">
    <location>
        <begin position="1"/>
        <end position="22"/>
    </location>
</feature>
<dbReference type="InterPro" id="IPR042100">
    <property type="entry name" value="Bug_dom1"/>
</dbReference>
<dbReference type="PIRSF" id="PIRSF017082">
    <property type="entry name" value="YflP"/>
    <property type="match status" value="1"/>
</dbReference>
<keyword evidence="4" id="KW-0675">Receptor</keyword>
<sequence precursor="true">MRFNQRNLLSALCIICMLVLVACGQNSQSTGGQTAAVPNDKGKNSQEGNKFPQKDITIVVPWNAGGGNDLMARKLQAIFKDELDISVVVKNAPGGNGVVGITEVATSKPDGYTLGVHTSSTLSVIALGQASLKSDKLTNIALISEDPLVLVSKADAPWNNMKELVEYMKTKPNQVKVATPGTNNVNHAVAAMLGSSTNVQFQHVPFDGGALVITQLLGGHVDVAVLKPSESMSQIKDGNLKAIAINAEKRIDSLPDVPTFKESGYDLFTSGAVKQISFIVGPAGMDPAIRERLTELFNKAIQSDAYQKFAHEGGFITPKKTGSELDKEVDTLIKALSEAFSKIFKP</sequence>
<name>A0A0U2KV72_9BACL</name>
<evidence type="ECO:0000256" key="3">
    <source>
        <dbReference type="SAM" id="SignalP"/>
    </source>
</evidence>
<dbReference type="STRING" id="162209.IJ22_01220"/>
<dbReference type="Gene3D" id="3.40.190.150">
    <property type="entry name" value="Bordetella uptake gene, domain 1"/>
    <property type="match status" value="1"/>
</dbReference>
<evidence type="ECO:0000256" key="2">
    <source>
        <dbReference type="SAM" id="MobiDB-lite"/>
    </source>
</evidence>
<dbReference type="AlphaFoldDB" id="A0A0U2KV72"/>
<evidence type="ECO:0000256" key="1">
    <source>
        <dbReference type="ARBA" id="ARBA00006987"/>
    </source>
</evidence>
<reference evidence="4 5" key="2">
    <citation type="journal article" date="2016" name="Genome Announc.">
        <title>Complete Genome Sequences of Two Interactive Moderate Thermophiles, Paenibacillus napthalenovorans 32O-Y and Paenibacillus sp. 32O-W.</title>
        <authorList>
            <person name="Butler R.R.III."/>
            <person name="Wang J."/>
            <person name="Stark B.C."/>
            <person name="Pombert J.F."/>
        </authorList>
    </citation>
    <scope>NUCLEOTIDE SEQUENCE [LARGE SCALE GENOMIC DNA]</scope>
    <source>
        <strain evidence="4 5">32O-Y</strain>
    </source>
</reference>
<keyword evidence="5" id="KW-1185">Reference proteome</keyword>
<dbReference type="Gene3D" id="3.40.190.10">
    <property type="entry name" value="Periplasmic binding protein-like II"/>
    <property type="match status" value="1"/>
</dbReference>
<reference evidence="5" key="1">
    <citation type="submission" date="2015-12" db="EMBL/GenBank/DDBJ databases">
        <title>Complete genome sequences of two moderately thermophilic Paenibacillus species.</title>
        <authorList>
            <person name="Butler R.III."/>
            <person name="Wang J."/>
            <person name="Stark B.C."/>
            <person name="Pombert J.-F."/>
        </authorList>
    </citation>
    <scope>NUCLEOTIDE SEQUENCE [LARGE SCALE GENOMIC DNA]</scope>
    <source>
        <strain evidence="5">32O-Y</strain>
    </source>
</reference>
<keyword evidence="3" id="KW-0732">Signal</keyword>
<dbReference type="CDD" id="cd07012">
    <property type="entry name" value="PBP2_Bug_TTT"/>
    <property type="match status" value="1"/>
</dbReference>
<feature type="chain" id="PRO_5039276875" evidence="3">
    <location>
        <begin position="23"/>
        <end position="346"/>
    </location>
</feature>
<evidence type="ECO:0000313" key="5">
    <source>
        <dbReference type="Proteomes" id="UP000061660"/>
    </source>
</evidence>
<dbReference type="KEGG" id="pnp:IJ22_01220"/>
<dbReference type="PANTHER" id="PTHR42928:SF5">
    <property type="entry name" value="BLR1237 PROTEIN"/>
    <property type="match status" value="1"/>
</dbReference>
<evidence type="ECO:0000313" key="4">
    <source>
        <dbReference type="EMBL" id="ALS20514.1"/>
    </source>
</evidence>